<dbReference type="HOGENOM" id="CLU_1287665_0_0_10"/>
<evidence type="ECO:0000313" key="1">
    <source>
        <dbReference type="EMBL" id="EHQ27014.1"/>
    </source>
</evidence>
<keyword evidence="2" id="KW-1185">Reference proteome</keyword>
<accession>H1YAH1</accession>
<dbReference type="STRING" id="714943.Mucpa_2905"/>
<dbReference type="EMBL" id="CM001403">
    <property type="protein sequence ID" value="EHQ27014.1"/>
    <property type="molecule type" value="Genomic_DNA"/>
</dbReference>
<protein>
    <recommendedName>
        <fullName evidence="3">Conjugal transfer protein TraI</fullName>
    </recommendedName>
</protein>
<proteinExistence type="predicted"/>
<dbReference type="AlphaFoldDB" id="H1YAH1"/>
<name>H1YAH1_9SPHI</name>
<gene>
    <name evidence="1" type="ORF">Mucpa_2905</name>
</gene>
<dbReference type="eggNOG" id="COG0497">
    <property type="taxonomic scope" value="Bacteria"/>
</dbReference>
<evidence type="ECO:0000313" key="2">
    <source>
        <dbReference type="Proteomes" id="UP000002774"/>
    </source>
</evidence>
<reference evidence="1" key="1">
    <citation type="submission" date="2011-09" db="EMBL/GenBank/DDBJ databases">
        <title>The permanent draft genome of Mucilaginibacter paludis DSM 18603.</title>
        <authorList>
            <consortium name="US DOE Joint Genome Institute (JGI-PGF)"/>
            <person name="Lucas S."/>
            <person name="Han J."/>
            <person name="Lapidus A."/>
            <person name="Bruce D."/>
            <person name="Goodwin L."/>
            <person name="Pitluck S."/>
            <person name="Peters L."/>
            <person name="Kyrpides N."/>
            <person name="Mavromatis K."/>
            <person name="Ivanova N."/>
            <person name="Mikhailova N."/>
            <person name="Held B."/>
            <person name="Detter J.C."/>
            <person name="Tapia R."/>
            <person name="Han C."/>
            <person name="Land M."/>
            <person name="Hauser L."/>
            <person name="Markowitz V."/>
            <person name="Cheng J.-F."/>
            <person name="Hugenholtz P."/>
            <person name="Woyke T."/>
            <person name="Wu D."/>
            <person name="Tindall B."/>
            <person name="Brambilla E."/>
            <person name="Klenk H.-P."/>
            <person name="Eisen J.A."/>
        </authorList>
    </citation>
    <scope>NUCLEOTIDE SEQUENCE [LARGE SCALE GENOMIC DNA]</scope>
    <source>
        <strain evidence="1">DSM 18603</strain>
    </source>
</reference>
<organism evidence="1 2">
    <name type="scientific">Mucilaginibacter paludis DSM 18603</name>
    <dbReference type="NCBI Taxonomy" id="714943"/>
    <lineage>
        <taxon>Bacteria</taxon>
        <taxon>Pseudomonadati</taxon>
        <taxon>Bacteroidota</taxon>
        <taxon>Sphingobacteriia</taxon>
        <taxon>Sphingobacteriales</taxon>
        <taxon>Sphingobacteriaceae</taxon>
        <taxon>Mucilaginibacter</taxon>
    </lineage>
</organism>
<dbReference type="Proteomes" id="UP000002774">
    <property type="component" value="Chromosome"/>
</dbReference>
<sequence>MVGLLLPAKHVHAQIPIVDIIKAGVKKVIKAIDLKIQRLQNETIWLQQTQKTVENVMAQTKLKEITGWVEQQRDLYKDYYDELSKVKSVIFYFKRIKTLTEMQIRLVQEYKTAWSLLRQDKHFTPQELAYMGTVYDGILHETEQNIDQIMLVINALSTQMSDAKRMEIINVAADRIEVNYSDLVQFNQQCMGLSVQRSKTREEAEQVKIIYGLQ</sequence>
<evidence type="ECO:0008006" key="3">
    <source>
        <dbReference type="Google" id="ProtNLM"/>
    </source>
</evidence>